<protein>
    <submittedName>
        <fullName evidence="2">Uncharacterized protein</fullName>
    </submittedName>
</protein>
<evidence type="ECO:0000313" key="2">
    <source>
        <dbReference type="EMBL" id="MSS14889.1"/>
    </source>
</evidence>
<evidence type="ECO:0000313" key="3">
    <source>
        <dbReference type="Proteomes" id="UP000481852"/>
    </source>
</evidence>
<sequence length="268" mass="30111">MNIMDEFDVIDIQPELRLIVNALAKAIGLDTRSYLTGSNMDTNNAIILLRGDFINTNLRDMVVAINDNLELKHFKRFVWTGSLLIDRKHNITITISARPTLNRIKGVKGRKNPHYLQSMCHVLNGDLKAECKQMTLADMEGVDFDPPFADEVYGADFDSIIDAAAISQDEGYRHCVIAYETERLEIKSLSLLILDADLDVVKDISLMDLLQPDFSTLTAEVAAVEEAPQKRDAHSLVKVRKDIKSKNSNEPDKKPEISTKREEVGKQA</sequence>
<feature type="region of interest" description="Disordered" evidence="1">
    <location>
        <begin position="227"/>
        <end position="268"/>
    </location>
</feature>
<dbReference type="Pfam" id="PF19448">
    <property type="entry name" value="DUF5986"/>
    <property type="match status" value="1"/>
</dbReference>
<gene>
    <name evidence="2" type="ORF">FYJ35_07500</name>
</gene>
<comment type="caution">
    <text evidence="2">The sequence shown here is derived from an EMBL/GenBank/DDBJ whole genome shotgun (WGS) entry which is preliminary data.</text>
</comment>
<organism evidence="2 3">
    <name type="scientific">Porcincola intestinalis</name>
    <dbReference type="NCBI Taxonomy" id="2606632"/>
    <lineage>
        <taxon>Bacteria</taxon>
        <taxon>Bacillati</taxon>
        <taxon>Bacillota</taxon>
        <taxon>Clostridia</taxon>
        <taxon>Lachnospirales</taxon>
        <taxon>Lachnospiraceae</taxon>
        <taxon>Porcincola</taxon>
    </lineage>
</organism>
<reference evidence="2 3" key="1">
    <citation type="submission" date="2019-08" db="EMBL/GenBank/DDBJ databases">
        <title>In-depth cultivation of the pig gut microbiome towards novel bacterial diversity and tailored functional studies.</title>
        <authorList>
            <person name="Wylensek D."/>
            <person name="Hitch T.C.A."/>
            <person name="Clavel T."/>
        </authorList>
    </citation>
    <scope>NUCLEOTIDE SEQUENCE [LARGE SCALE GENOMIC DNA]</scope>
    <source>
        <strain evidence="2 3">Oil+RF-744-WCA-WT-11</strain>
    </source>
</reference>
<keyword evidence="3" id="KW-1185">Reference proteome</keyword>
<accession>A0A6L5X3C5</accession>
<name>A0A6L5X3C5_9FIRM</name>
<dbReference type="EMBL" id="VULZ01000007">
    <property type="protein sequence ID" value="MSS14889.1"/>
    <property type="molecule type" value="Genomic_DNA"/>
</dbReference>
<dbReference type="InterPro" id="IPR046028">
    <property type="entry name" value="DUF5986"/>
</dbReference>
<dbReference type="Proteomes" id="UP000481852">
    <property type="component" value="Unassembled WGS sequence"/>
</dbReference>
<dbReference type="AlphaFoldDB" id="A0A6L5X3C5"/>
<proteinExistence type="predicted"/>
<evidence type="ECO:0000256" key="1">
    <source>
        <dbReference type="SAM" id="MobiDB-lite"/>
    </source>
</evidence>